<dbReference type="GO" id="GO:0005886">
    <property type="term" value="C:plasma membrane"/>
    <property type="evidence" value="ECO:0007669"/>
    <property type="project" value="TreeGrafter"/>
</dbReference>
<dbReference type="PANTHER" id="PTHR30258:SF3">
    <property type="entry name" value="SLL1921 PROTEIN"/>
    <property type="match status" value="1"/>
</dbReference>
<comment type="caution">
    <text evidence="5">The sequence shown here is derived from an EMBL/GenBank/DDBJ whole genome shotgun (WGS) entry which is preliminary data.</text>
</comment>
<dbReference type="AlphaFoldDB" id="A0A1G2BQ69"/>
<evidence type="ECO:0000259" key="4">
    <source>
        <dbReference type="PROSITE" id="PS00662"/>
    </source>
</evidence>
<dbReference type="Gene3D" id="3.30.300.160">
    <property type="entry name" value="Type II secretion system, protein E, N-terminal domain"/>
    <property type="match status" value="1"/>
</dbReference>
<protein>
    <recommendedName>
        <fullName evidence="4">Bacterial type II secretion system protein E domain-containing protein</fullName>
    </recommendedName>
</protein>
<dbReference type="EMBL" id="MHKN01000059">
    <property type="protein sequence ID" value="OGY90719.1"/>
    <property type="molecule type" value="Genomic_DNA"/>
</dbReference>
<dbReference type="Proteomes" id="UP000177349">
    <property type="component" value="Unassembled WGS sequence"/>
</dbReference>
<evidence type="ECO:0000256" key="3">
    <source>
        <dbReference type="ARBA" id="ARBA00022840"/>
    </source>
</evidence>
<dbReference type="FunFam" id="3.40.50.300:FF:000398">
    <property type="entry name" value="Type IV pilus assembly ATPase PilB"/>
    <property type="match status" value="1"/>
</dbReference>
<evidence type="ECO:0000313" key="6">
    <source>
        <dbReference type="Proteomes" id="UP000177349"/>
    </source>
</evidence>
<dbReference type="InterPro" id="IPR037257">
    <property type="entry name" value="T2SS_E_N_sf"/>
</dbReference>
<dbReference type="CDD" id="cd01129">
    <property type="entry name" value="PulE-GspE-like"/>
    <property type="match status" value="1"/>
</dbReference>
<dbReference type="Gene3D" id="3.40.50.300">
    <property type="entry name" value="P-loop containing nucleotide triphosphate hydrolases"/>
    <property type="match status" value="1"/>
</dbReference>
<dbReference type="InterPro" id="IPR001482">
    <property type="entry name" value="T2SS/T4SS_dom"/>
</dbReference>
<comment type="similarity">
    <text evidence="1">Belongs to the GSP E family.</text>
</comment>
<dbReference type="SUPFAM" id="SSF52540">
    <property type="entry name" value="P-loop containing nucleoside triphosphate hydrolases"/>
    <property type="match status" value="1"/>
</dbReference>
<dbReference type="Gene3D" id="3.30.450.90">
    <property type="match status" value="1"/>
</dbReference>
<proteinExistence type="inferred from homology"/>
<evidence type="ECO:0000256" key="1">
    <source>
        <dbReference type="ARBA" id="ARBA00006611"/>
    </source>
</evidence>
<dbReference type="Pfam" id="PF00437">
    <property type="entry name" value="T2SSE"/>
    <property type="match status" value="1"/>
</dbReference>
<keyword evidence="2" id="KW-0547">Nucleotide-binding</keyword>
<keyword evidence="3" id="KW-0067">ATP-binding</keyword>
<dbReference type="PROSITE" id="PS00662">
    <property type="entry name" value="T2SP_E"/>
    <property type="match status" value="1"/>
</dbReference>
<dbReference type="Pfam" id="PF05157">
    <property type="entry name" value="MshEN"/>
    <property type="match status" value="1"/>
</dbReference>
<dbReference type="SUPFAM" id="SSF160246">
    <property type="entry name" value="EspE N-terminal domain-like"/>
    <property type="match status" value="1"/>
</dbReference>
<evidence type="ECO:0000256" key="2">
    <source>
        <dbReference type="ARBA" id="ARBA00022741"/>
    </source>
</evidence>
<organism evidence="5 6">
    <name type="scientific">Candidatus Komeilibacteria bacterium RIFCSPLOWO2_01_FULL_53_11</name>
    <dbReference type="NCBI Taxonomy" id="1798552"/>
    <lineage>
        <taxon>Bacteria</taxon>
        <taxon>Candidatus Komeiliibacteriota</taxon>
    </lineage>
</organism>
<accession>A0A1G2BQ69</accession>
<dbReference type="InterPro" id="IPR007831">
    <property type="entry name" value="T2SS_GspE_N"/>
</dbReference>
<feature type="domain" description="Bacterial type II secretion system protein E" evidence="4">
    <location>
        <begin position="369"/>
        <end position="383"/>
    </location>
</feature>
<gene>
    <name evidence="5" type="ORF">A3B31_02595</name>
</gene>
<name>A0A1G2BQ69_9BACT</name>
<evidence type="ECO:0000313" key="5">
    <source>
        <dbReference type="EMBL" id="OGY90719.1"/>
    </source>
</evidence>
<reference evidence="5 6" key="1">
    <citation type="journal article" date="2016" name="Nat. Commun.">
        <title>Thousands of microbial genomes shed light on interconnected biogeochemical processes in an aquifer system.</title>
        <authorList>
            <person name="Anantharaman K."/>
            <person name="Brown C.T."/>
            <person name="Hug L.A."/>
            <person name="Sharon I."/>
            <person name="Castelle C.J."/>
            <person name="Probst A.J."/>
            <person name="Thomas B.C."/>
            <person name="Singh A."/>
            <person name="Wilkins M.J."/>
            <person name="Karaoz U."/>
            <person name="Brodie E.L."/>
            <person name="Williams K.H."/>
            <person name="Hubbard S.S."/>
            <person name="Banfield J.F."/>
        </authorList>
    </citation>
    <scope>NUCLEOTIDE SEQUENCE [LARGE SCALE GENOMIC DNA]</scope>
</reference>
<dbReference type="GO" id="GO:0016887">
    <property type="term" value="F:ATP hydrolysis activity"/>
    <property type="evidence" value="ECO:0007669"/>
    <property type="project" value="TreeGrafter"/>
</dbReference>
<dbReference type="PANTHER" id="PTHR30258">
    <property type="entry name" value="TYPE II SECRETION SYSTEM PROTEIN GSPE-RELATED"/>
    <property type="match status" value="1"/>
</dbReference>
<dbReference type="GO" id="GO:0005524">
    <property type="term" value="F:ATP binding"/>
    <property type="evidence" value="ECO:0007669"/>
    <property type="project" value="UniProtKB-KW"/>
</dbReference>
<dbReference type="InterPro" id="IPR027417">
    <property type="entry name" value="P-loop_NTPase"/>
</dbReference>
<sequence length="557" mass="62591">MVTDQKIIQEVQRVGLATAEVLSEVQKIAESESRSVEDVLIERDVIKPDELGRLIANLYKVKFVDTRRESIPTDILNIIPEIVAAKKLAVTFRRDEEGLKVAMTHPDDYDFMKLLEKKTGEKIIPYFAPESLIRAAFNQYRVGIKQQFEDVIKVNVLKAKGARAQDVSIIKIVDTLIEYGYHNKASDVHIEPHKDECLIRFRVDGILHDVLRLPISLLELIVTRIKILSRLRTDEHRSAQDGKMMTQVDNEEVDIRVSVLPTTQGEKVVMRLLTPDSRLTTLEELGFSGPDLDVVKEAITKPHGMILSTGPTGSGKTTTLYSLLRIVNKREVNISTVEDPVEYYLDGINQVQVNPKTNLTFAQGLRSLLRQDPDVIMVGEIRDEETASIAINAAMTGHLVLSTLHTNDAATALPRLYDMKIEPFLIASTIDVIIAQRLVRRICTQCILSYSVKGSELQKLFGAEVDVSRFIFEDQARVYKGKGCRACSHTGYRGRVGIFEVLRMDEGIRELVVNKSDADALRKLAVEHGMTMMIEDGLDKVMTGKTTIEEIIRVVKS</sequence>